<proteinExistence type="predicted"/>
<keyword evidence="1" id="KW-0812">Transmembrane</keyword>
<evidence type="ECO:0000313" key="3">
    <source>
        <dbReference type="Proteomes" id="UP000195402"/>
    </source>
</evidence>
<feature type="transmembrane region" description="Helical" evidence="1">
    <location>
        <begin position="6"/>
        <end position="27"/>
    </location>
</feature>
<dbReference type="AlphaFoldDB" id="A0A200PPL0"/>
<dbReference type="EMBL" id="MVGT01004366">
    <property type="protein sequence ID" value="OVA00108.1"/>
    <property type="molecule type" value="Genomic_DNA"/>
</dbReference>
<reference evidence="2 3" key="1">
    <citation type="journal article" date="2017" name="Mol. Plant">
        <title>The Genome of Medicinal Plant Macleaya cordata Provides New Insights into Benzylisoquinoline Alkaloids Metabolism.</title>
        <authorList>
            <person name="Liu X."/>
            <person name="Liu Y."/>
            <person name="Huang P."/>
            <person name="Ma Y."/>
            <person name="Qing Z."/>
            <person name="Tang Q."/>
            <person name="Cao H."/>
            <person name="Cheng P."/>
            <person name="Zheng Y."/>
            <person name="Yuan Z."/>
            <person name="Zhou Y."/>
            <person name="Liu J."/>
            <person name="Tang Z."/>
            <person name="Zhuo Y."/>
            <person name="Zhang Y."/>
            <person name="Yu L."/>
            <person name="Huang J."/>
            <person name="Yang P."/>
            <person name="Peng Q."/>
            <person name="Zhang J."/>
            <person name="Jiang W."/>
            <person name="Zhang Z."/>
            <person name="Lin K."/>
            <person name="Ro D.K."/>
            <person name="Chen X."/>
            <person name="Xiong X."/>
            <person name="Shang Y."/>
            <person name="Huang S."/>
            <person name="Zeng J."/>
        </authorList>
    </citation>
    <scope>NUCLEOTIDE SEQUENCE [LARGE SCALE GENOMIC DNA]</scope>
    <source>
        <strain evidence="3">cv. BLH2017</strain>
        <tissue evidence="2">Root</tissue>
    </source>
</reference>
<protein>
    <submittedName>
        <fullName evidence="2">Uncharacterized protein</fullName>
    </submittedName>
</protein>
<evidence type="ECO:0000256" key="1">
    <source>
        <dbReference type="SAM" id="Phobius"/>
    </source>
</evidence>
<keyword evidence="1" id="KW-0472">Membrane</keyword>
<dbReference type="Proteomes" id="UP000195402">
    <property type="component" value="Unassembled WGS sequence"/>
</dbReference>
<dbReference type="InParanoid" id="A0A200PPL0"/>
<accession>A0A200PPL0</accession>
<comment type="caution">
    <text evidence="2">The sequence shown here is derived from an EMBL/GenBank/DDBJ whole genome shotgun (WGS) entry which is preliminary data.</text>
</comment>
<organism evidence="2 3">
    <name type="scientific">Macleaya cordata</name>
    <name type="common">Five-seeded plume-poppy</name>
    <name type="synonym">Bocconia cordata</name>
    <dbReference type="NCBI Taxonomy" id="56857"/>
    <lineage>
        <taxon>Eukaryota</taxon>
        <taxon>Viridiplantae</taxon>
        <taxon>Streptophyta</taxon>
        <taxon>Embryophyta</taxon>
        <taxon>Tracheophyta</taxon>
        <taxon>Spermatophyta</taxon>
        <taxon>Magnoliopsida</taxon>
        <taxon>Ranunculales</taxon>
        <taxon>Papaveraceae</taxon>
        <taxon>Papaveroideae</taxon>
        <taxon>Macleaya</taxon>
    </lineage>
</organism>
<name>A0A200PPL0_MACCD</name>
<evidence type="ECO:0000313" key="2">
    <source>
        <dbReference type="EMBL" id="OVA00108.1"/>
    </source>
</evidence>
<keyword evidence="1" id="KW-1133">Transmembrane helix</keyword>
<gene>
    <name evidence="2" type="ORF">BVC80_1325g7</name>
</gene>
<sequence length="103" mass="11976">MWTVRYSFVSIVMVLIILVISSIEMCAADTILLRNKLGNGTEVMVACHAFVDWRSYNSVASGVEELIKVPYNERLFRWRPSYCTALWTAKYLKIYRSYTDHEA</sequence>
<keyword evidence="3" id="KW-1185">Reference proteome</keyword>